<evidence type="ECO:0000256" key="2">
    <source>
        <dbReference type="SAM" id="Phobius"/>
    </source>
</evidence>
<feature type="transmembrane region" description="Helical" evidence="2">
    <location>
        <begin position="131"/>
        <end position="153"/>
    </location>
</feature>
<feature type="transmembrane region" description="Helical" evidence="2">
    <location>
        <begin position="98"/>
        <end position="119"/>
    </location>
</feature>
<dbReference type="OrthoDB" id="5211263at2759"/>
<sequence length="394" mass="43605">MAGNHRLNSHFTQAKWSSRILWPCWVTQSILLLVLMGLFSYRLSATLSESHRDHKVQNAVPIVTLVWEAAHIGFALICFFVTLISIARFVAEALTPASMLWCNIVSLVLAVAILALDIFVHVNKADLRFSIIGLVFDSILLVSAVILCAYSIMTYRRISQYDDYHLPYNVQSYGYDNHETAYAPTQPYDPTDPAAPSGRARSLSVLSAGSRRLSIGARRESTSSVQMQPMPDTTRRASYDHKRDTQFDDYRARRTSGAGFNKEEVDHALGTEFGWSDERKRDSVVSAGSVNAAHHINRPRGNSNPSALQRHGSFEATVETPASTAVAAFAQKPVPSRAHSLVCVPEHPEEDIGTASIGRHSSYTTRASYGGVSRMGDDRERLLNPYARPVSPLN</sequence>
<organism evidence="3 4">
    <name type="scientific">Microdochium bolleyi</name>
    <dbReference type="NCBI Taxonomy" id="196109"/>
    <lineage>
        <taxon>Eukaryota</taxon>
        <taxon>Fungi</taxon>
        <taxon>Dikarya</taxon>
        <taxon>Ascomycota</taxon>
        <taxon>Pezizomycotina</taxon>
        <taxon>Sordariomycetes</taxon>
        <taxon>Xylariomycetidae</taxon>
        <taxon>Xylariales</taxon>
        <taxon>Microdochiaceae</taxon>
        <taxon>Microdochium</taxon>
    </lineage>
</organism>
<feature type="transmembrane region" description="Helical" evidence="2">
    <location>
        <begin position="20"/>
        <end position="41"/>
    </location>
</feature>
<keyword evidence="2" id="KW-1133">Transmembrane helix</keyword>
<accession>A0A136IXJ2</accession>
<dbReference type="AlphaFoldDB" id="A0A136IXJ2"/>
<feature type="compositionally biased region" description="Basic and acidic residues" evidence="1">
    <location>
        <begin position="233"/>
        <end position="245"/>
    </location>
</feature>
<feature type="region of interest" description="Disordered" evidence="1">
    <location>
        <begin position="214"/>
        <end position="245"/>
    </location>
</feature>
<feature type="region of interest" description="Disordered" evidence="1">
    <location>
        <begin position="181"/>
        <end position="201"/>
    </location>
</feature>
<protein>
    <recommendedName>
        <fullName evidence="5">MARVEL domain-containing protein</fullName>
    </recommendedName>
</protein>
<keyword evidence="4" id="KW-1185">Reference proteome</keyword>
<evidence type="ECO:0000313" key="3">
    <source>
        <dbReference type="EMBL" id="KXJ89456.1"/>
    </source>
</evidence>
<feature type="transmembrane region" description="Helical" evidence="2">
    <location>
        <begin position="62"/>
        <end position="86"/>
    </location>
</feature>
<gene>
    <name evidence="3" type="ORF">Micbo1qcDRAFT_235263</name>
</gene>
<evidence type="ECO:0000313" key="4">
    <source>
        <dbReference type="Proteomes" id="UP000070501"/>
    </source>
</evidence>
<evidence type="ECO:0008006" key="5">
    <source>
        <dbReference type="Google" id="ProtNLM"/>
    </source>
</evidence>
<dbReference type="InParanoid" id="A0A136IXJ2"/>
<keyword evidence="2" id="KW-0812">Transmembrane</keyword>
<evidence type="ECO:0000256" key="1">
    <source>
        <dbReference type="SAM" id="MobiDB-lite"/>
    </source>
</evidence>
<reference evidence="4" key="1">
    <citation type="submission" date="2016-02" db="EMBL/GenBank/DDBJ databases">
        <title>Draft genome sequence of Microdochium bolleyi, a fungal endophyte of beachgrass.</title>
        <authorList>
            <consortium name="DOE Joint Genome Institute"/>
            <person name="David A.S."/>
            <person name="May G."/>
            <person name="Haridas S."/>
            <person name="Lim J."/>
            <person name="Wang M."/>
            <person name="Labutti K."/>
            <person name="Lipzen A."/>
            <person name="Barry K."/>
            <person name="Grigoriev I.V."/>
        </authorList>
    </citation>
    <scope>NUCLEOTIDE SEQUENCE [LARGE SCALE GENOMIC DNA]</scope>
    <source>
        <strain evidence="4">J235TASD1</strain>
    </source>
</reference>
<keyword evidence="2" id="KW-0472">Membrane</keyword>
<name>A0A136IXJ2_9PEZI</name>
<proteinExistence type="predicted"/>
<dbReference type="EMBL" id="KQ964255">
    <property type="protein sequence ID" value="KXJ89456.1"/>
    <property type="molecule type" value="Genomic_DNA"/>
</dbReference>
<dbReference type="Proteomes" id="UP000070501">
    <property type="component" value="Unassembled WGS sequence"/>
</dbReference>